<dbReference type="AlphaFoldDB" id="A0AAJ4NJA4"/>
<keyword evidence="4" id="KW-0472">Membrane</keyword>
<reference evidence="7" key="1">
    <citation type="submission" date="2021-06" db="EMBL/GenBank/DDBJ databases">
        <title>Emergence of genetically related NDM-1-producing Providencia rettgeri strains in Argentina.</title>
        <authorList>
            <person name="Pasteran F."/>
            <person name="Meo A."/>
            <person name="Gomez S."/>
            <person name="Derdoy L."/>
            <person name="Albronoz E."/>
            <person name="Faccone D."/>
            <person name="Guerriero L."/>
            <person name="Archuby D."/>
            <person name="Tarzia A."/>
            <person name="Lopez M."/>
            <person name="Corso A."/>
        </authorList>
    </citation>
    <scope>NUCLEOTIDE SEQUENCE</scope>
    <source>
        <strain evidence="7">PreM15628</strain>
    </source>
</reference>
<evidence type="ECO:0000256" key="3">
    <source>
        <dbReference type="SAM" id="MobiDB-lite"/>
    </source>
</evidence>
<gene>
    <name evidence="6" type="ORF">KOF27_12020</name>
    <name evidence="7" type="ORF">KOF27_19340</name>
</gene>
<accession>A0AAJ4NJA4</accession>
<proteinExistence type="predicted"/>
<dbReference type="Proteomes" id="UP000682358">
    <property type="component" value="Chromosome"/>
</dbReference>
<organism evidence="7 8">
    <name type="scientific">Providencia rettgeri</name>
    <dbReference type="NCBI Taxonomy" id="587"/>
    <lineage>
        <taxon>Bacteria</taxon>
        <taxon>Pseudomonadati</taxon>
        <taxon>Pseudomonadota</taxon>
        <taxon>Gammaproteobacteria</taxon>
        <taxon>Enterobacterales</taxon>
        <taxon>Morganellaceae</taxon>
        <taxon>Providencia</taxon>
    </lineage>
</organism>
<feature type="transmembrane region" description="Helical" evidence="4">
    <location>
        <begin position="643"/>
        <end position="665"/>
    </location>
</feature>
<dbReference type="RefSeq" id="WP_215954124.1">
    <property type="nucleotide sequence ID" value="NZ_CP076405.1"/>
</dbReference>
<evidence type="ECO:0000259" key="5">
    <source>
        <dbReference type="Pfam" id="PF10145"/>
    </source>
</evidence>
<evidence type="ECO:0000313" key="8">
    <source>
        <dbReference type="Proteomes" id="UP000682358"/>
    </source>
</evidence>
<keyword evidence="4" id="KW-1133">Transmembrane helix</keyword>
<dbReference type="EMBL" id="CP076405">
    <property type="protein sequence ID" value="QWQ20684.1"/>
    <property type="molecule type" value="Genomic_DNA"/>
</dbReference>
<keyword evidence="2" id="KW-0175">Coiled coil</keyword>
<feature type="coiled-coil region" evidence="2">
    <location>
        <begin position="21"/>
        <end position="110"/>
    </location>
</feature>
<dbReference type="PANTHER" id="PTHR37813:SF1">
    <property type="entry name" value="FELS-2 PROPHAGE PROTEIN"/>
    <property type="match status" value="1"/>
</dbReference>
<feature type="coiled-coil region" evidence="2">
    <location>
        <begin position="139"/>
        <end position="173"/>
    </location>
</feature>
<dbReference type="NCBIfam" id="TIGR01760">
    <property type="entry name" value="tape_meas_TP901"/>
    <property type="match status" value="1"/>
</dbReference>
<feature type="transmembrane region" description="Helical" evidence="4">
    <location>
        <begin position="536"/>
        <end position="561"/>
    </location>
</feature>
<feature type="transmembrane region" description="Helical" evidence="4">
    <location>
        <begin position="598"/>
        <end position="623"/>
    </location>
</feature>
<evidence type="ECO:0000256" key="1">
    <source>
        <dbReference type="ARBA" id="ARBA00022612"/>
    </source>
</evidence>
<dbReference type="PANTHER" id="PTHR37813">
    <property type="entry name" value="FELS-2 PROPHAGE PROTEIN"/>
    <property type="match status" value="1"/>
</dbReference>
<evidence type="ECO:0000256" key="2">
    <source>
        <dbReference type="SAM" id="Coils"/>
    </source>
</evidence>
<protein>
    <submittedName>
        <fullName evidence="7">Phage tail tape measure protein</fullName>
    </submittedName>
</protein>
<sequence>MSKNLRLQVILSAVDKFTKPFKSAQASNKKLAETLRQSKQQLKELNNQAKQIDGFKKTKQSLDSASQAYQQATAKVSRLARELSTVQNPTRAQSRELDRAKAAAAKLKAETGTLRASLQRQREALRGSGISTRQLSQAQVRLNSDIASTSRRLQQQEQQLKRVANQEKRMSAAKNSYQNAMGVRNKMAGSGAGMLASGVGLGYAAKKVLVPGYDFEIGMSKVQALTRLDKNSDDYKMLREQARDLGATTAFTANEVAQGQAFYAMAGFKPEQIKNAMKGTLSMSLAGDIDLATTADIGSNILTGFKLNSNEMNRVSDTLVGVFTRANVNLAMLGDTMKYVAPPAAGLGVDLETAAAAAGKLGDAGIQSNMAGTSLKSIFGRLAAPTSEVSKALKEINLKTTDSKGNFREFTEILVELDKKTKGMGNAKRAGLFKKLAGEEAFSALMVLTDQASTGSLQQLIAELKAAKGEAEKVANVMTDNLDGDLKNLTSAYEDVGIQIFGGADSPLRDITKRVTDLISKFGQWAKKNPELVKQITMITLGLGAVLAVGGGITLMIAALIGPLAMAKLSLSVLGIKGSGFLSLLIKPIKLIGTAFMMLGRALLANPIILIITAIAGAAYLIYKYWDKIVPFVKNLWEGVKNIFSATWVWIKYFLMKWTIVGIIAPHWDKITNYANVVWDAVKQTFSQFWEWAKYFILNWTTPGLIYQHWDSIVAITLSMWTTIKKTISDKWDQIVADVKGLPERFKQIGGEIIDSLKNGILEKWESLKAQFAELKQMATNILPDWMLSDETKTVRAMSQVTVIQAGMKSAGMFDNGGFIPRGQFGIAGEYGPELVNGPAHITSRRKTAALATAALTLGSMTATAKPIHPYALPANSYQSAPTTINQSNHAANTAPITINVYPLPNQSANDIAREVAKQLEQNQRREQARRLSRYQDSEDD</sequence>
<evidence type="ECO:0000313" key="6">
    <source>
        <dbReference type="EMBL" id="QWQ19366.1"/>
    </source>
</evidence>
<keyword evidence="4" id="KW-0812">Transmembrane</keyword>
<feature type="region of interest" description="Disordered" evidence="3">
    <location>
        <begin position="920"/>
        <end position="941"/>
    </location>
</feature>
<dbReference type="EMBL" id="CP076405">
    <property type="protein sequence ID" value="QWQ19366.1"/>
    <property type="molecule type" value="Genomic_DNA"/>
</dbReference>
<dbReference type="InterPro" id="IPR010090">
    <property type="entry name" value="Phage_tape_meas"/>
</dbReference>
<feature type="domain" description="Phage tail tape measure protein" evidence="5">
    <location>
        <begin position="239"/>
        <end position="438"/>
    </location>
</feature>
<evidence type="ECO:0000256" key="4">
    <source>
        <dbReference type="SAM" id="Phobius"/>
    </source>
</evidence>
<keyword evidence="1" id="KW-1188">Viral release from host cell</keyword>
<name>A0AAJ4NJA4_PRORE</name>
<feature type="transmembrane region" description="Helical" evidence="4">
    <location>
        <begin position="567"/>
        <end position="586"/>
    </location>
</feature>
<evidence type="ECO:0000313" key="7">
    <source>
        <dbReference type="EMBL" id="QWQ20684.1"/>
    </source>
</evidence>
<dbReference type="Pfam" id="PF10145">
    <property type="entry name" value="PhageMin_Tail"/>
    <property type="match status" value="1"/>
</dbReference>